<gene>
    <name evidence="1" type="ORF">NYM_LOCUS20347</name>
</gene>
<organism evidence="1">
    <name type="scientific">Nymphaea colorata</name>
    <name type="common">pocket water lily</name>
    <dbReference type="NCBI Taxonomy" id="210225"/>
    <lineage>
        <taxon>Eukaryota</taxon>
        <taxon>Viridiplantae</taxon>
        <taxon>Streptophyta</taxon>
        <taxon>Embryophyta</taxon>
        <taxon>Tracheophyta</taxon>
        <taxon>Spermatophyta</taxon>
        <taxon>Magnoliopsida</taxon>
        <taxon>Nymphaeales</taxon>
        <taxon>Nymphaeaceae</taxon>
        <taxon>Nymphaea</taxon>
    </lineage>
</organism>
<dbReference type="EMBL" id="LR721783">
    <property type="protein sequence ID" value="VVW35705.1"/>
    <property type="molecule type" value="Genomic_DNA"/>
</dbReference>
<reference evidence="1" key="1">
    <citation type="submission" date="2019-09" db="EMBL/GenBank/DDBJ databases">
        <authorList>
            <person name="Zhang L."/>
        </authorList>
    </citation>
    <scope>NUCLEOTIDE SEQUENCE</scope>
</reference>
<proteinExistence type="predicted"/>
<dbReference type="AlphaFoldDB" id="A0A5K1DB01"/>
<name>A0A5K1DB01_9MAGN</name>
<accession>A0A5K1DB01</accession>
<protein>
    <submittedName>
        <fullName evidence="1">Uncharacterized protein</fullName>
    </submittedName>
</protein>
<evidence type="ECO:0000313" key="1">
    <source>
        <dbReference type="EMBL" id="VVW35705.1"/>
    </source>
</evidence>
<sequence length="30" mass="3523">MLLVNIAVARARMLVIVMIFQKPLWPWLSI</sequence>